<evidence type="ECO:0000256" key="9">
    <source>
        <dbReference type="SAM" id="Phobius"/>
    </source>
</evidence>
<dbReference type="AlphaFoldDB" id="A0A8S4SIW5"/>
<dbReference type="GO" id="GO:0016020">
    <property type="term" value="C:membrane"/>
    <property type="evidence" value="ECO:0007669"/>
    <property type="project" value="UniProtKB-SubCell"/>
</dbReference>
<evidence type="ECO:0000256" key="4">
    <source>
        <dbReference type="ARBA" id="ARBA00022989"/>
    </source>
</evidence>
<keyword evidence="4 9" id="KW-1133">Transmembrane helix</keyword>
<organism evidence="11 12">
    <name type="scientific">Pararge aegeria aegeria</name>
    <dbReference type="NCBI Taxonomy" id="348720"/>
    <lineage>
        <taxon>Eukaryota</taxon>
        <taxon>Metazoa</taxon>
        <taxon>Ecdysozoa</taxon>
        <taxon>Arthropoda</taxon>
        <taxon>Hexapoda</taxon>
        <taxon>Insecta</taxon>
        <taxon>Pterygota</taxon>
        <taxon>Neoptera</taxon>
        <taxon>Endopterygota</taxon>
        <taxon>Lepidoptera</taxon>
        <taxon>Glossata</taxon>
        <taxon>Ditrysia</taxon>
        <taxon>Papilionoidea</taxon>
        <taxon>Nymphalidae</taxon>
        <taxon>Satyrinae</taxon>
        <taxon>Satyrini</taxon>
        <taxon>Parargina</taxon>
        <taxon>Pararge</taxon>
    </lineage>
</organism>
<proteinExistence type="predicted"/>
<dbReference type="InterPro" id="IPR014710">
    <property type="entry name" value="RmlC-like_jellyroll"/>
</dbReference>
<dbReference type="InterPro" id="IPR050866">
    <property type="entry name" value="CNG_cation_channel"/>
</dbReference>
<protein>
    <submittedName>
        <fullName evidence="11">Jg17824 protein</fullName>
    </submittedName>
</protein>
<evidence type="ECO:0000256" key="7">
    <source>
        <dbReference type="ARBA" id="ARBA00023286"/>
    </source>
</evidence>
<dbReference type="GO" id="GO:0044877">
    <property type="term" value="F:protein-containing complex binding"/>
    <property type="evidence" value="ECO:0007669"/>
    <property type="project" value="TreeGrafter"/>
</dbReference>
<accession>A0A8S4SIW5</accession>
<dbReference type="CDD" id="cd00038">
    <property type="entry name" value="CAP_ED"/>
    <property type="match status" value="1"/>
</dbReference>
<sequence length="291" mass="33572">MRSIVSDHISDPNCKQRDFSCLRRKMLRLFLVVMAWLLYWDQQWLKVYLSDIQNILPCWPERKGEYMYAFNTAKTITRVIYLLYIVYYVIHYFFLRHMSRMLSDSVINSMTHNKVPKFIHKDRVLQSSKVPISNIGLHILSNVLNGVRIEYAGMTILEKLKLFHQSFQLFTSLATIVRPDSYSAGDTVCKKGTAADNIYMVVNGILEATTATGGHLETMSPGDIFGEIGVLHIDGYKTRTANVHSVTHSKLFAINKRDFAEIINKLPQSKKLIVNIGKWRLRRSTCEALYL</sequence>
<feature type="transmembrane region" description="Helical" evidence="9">
    <location>
        <begin position="76"/>
        <end position="95"/>
    </location>
</feature>
<dbReference type="Pfam" id="PF00027">
    <property type="entry name" value="cNMP_binding"/>
    <property type="match status" value="1"/>
</dbReference>
<evidence type="ECO:0000256" key="5">
    <source>
        <dbReference type="ARBA" id="ARBA00023065"/>
    </source>
</evidence>
<name>A0A8S4SIW5_9NEOP</name>
<dbReference type="PROSITE" id="PS50042">
    <property type="entry name" value="CNMP_BINDING_3"/>
    <property type="match status" value="1"/>
</dbReference>
<dbReference type="InterPro" id="IPR000595">
    <property type="entry name" value="cNMP-bd_dom"/>
</dbReference>
<evidence type="ECO:0000256" key="8">
    <source>
        <dbReference type="ARBA" id="ARBA00023303"/>
    </source>
</evidence>
<keyword evidence="12" id="KW-1185">Reference proteome</keyword>
<dbReference type="EMBL" id="CAKXAJ010026304">
    <property type="protein sequence ID" value="CAH2266265.1"/>
    <property type="molecule type" value="Genomic_DNA"/>
</dbReference>
<dbReference type="SUPFAM" id="SSF51206">
    <property type="entry name" value="cAMP-binding domain-like"/>
    <property type="match status" value="1"/>
</dbReference>
<keyword evidence="2" id="KW-0813">Transport</keyword>
<evidence type="ECO:0000313" key="12">
    <source>
        <dbReference type="Proteomes" id="UP000838756"/>
    </source>
</evidence>
<feature type="domain" description="Cyclic nucleotide-binding" evidence="10">
    <location>
        <begin position="173"/>
        <end position="263"/>
    </location>
</feature>
<dbReference type="InterPro" id="IPR018490">
    <property type="entry name" value="cNMP-bd_dom_sf"/>
</dbReference>
<keyword evidence="7" id="KW-1071">Ligand-gated ion channel</keyword>
<dbReference type="OrthoDB" id="6931116at2759"/>
<comment type="subcellular location">
    <subcellularLocation>
        <location evidence="1">Membrane</location>
        <topology evidence="1">Multi-pass membrane protein</topology>
    </subcellularLocation>
</comment>
<evidence type="ECO:0000259" key="10">
    <source>
        <dbReference type="PROSITE" id="PS50042"/>
    </source>
</evidence>
<dbReference type="PANTHER" id="PTHR45638:SF11">
    <property type="entry name" value="CYCLIC NUCLEOTIDE-GATED CATION CHANNEL SUBUNIT A"/>
    <property type="match status" value="1"/>
</dbReference>
<dbReference type="GO" id="GO:0005221">
    <property type="term" value="F:intracellularly cyclic nucleotide-activated monoatomic cation channel activity"/>
    <property type="evidence" value="ECO:0007669"/>
    <property type="project" value="InterPro"/>
</dbReference>
<evidence type="ECO:0000313" key="11">
    <source>
        <dbReference type="EMBL" id="CAH2266265.1"/>
    </source>
</evidence>
<keyword evidence="6 9" id="KW-0472">Membrane</keyword>
<dbReference type="Gene3D" id="2.60.120.10">
    <property type="entry name" value="Jelly Rolls"/>
    <property type="match status" value="1"/>
</dbReference>
<comment type="caution">
    <text evidence="11">The sequence shown here is derived from an EMBL/GenBank/DDBJ whole genome shotgun (WGS) entry which is preliminary data.</text>
</comment>
<evidence type="ECO:0000256" key="6">
    <source>
        <dbReference type="ARBA" id="ARBA00023136"/>
    </source>
</evidence>
<dbReference type="PROSITE" id="PS00888">
    <property type="entry name" value="CNMP_BINDING_1"/>
    <property type="match status" value="1"/>
</dbReference>
<dbReference type="SMART" id="SM00100">
    <property type="entry name" value="cNMP"/>
    <property type="match status" value="1"/>
</dbReference>
<keyword evidence="8" id="KW-0407">Ion channel</keyword>
<keyword evidence="3 9" id="KW-0812">Transmembrane</keyword>
<gene>
    <name evidence="11" type="primary">jg17824</name>
    <name evidence="11" type="ORF">PAEG_LOCUS25230</name>
</gene>
<dbReference type="Proteomes" id="UP000838756">
    <property type="component" value="Unassembled WGS sequence"/>
</dbReference>
<dbReference type="PANTHER" id="PTHR45638">
    <property type="entry name" value="CYCLIC NUCLEOTIDE-GATED CATION CHANNEL SUBUNIT A"/>
    <property type="match status" value="1"/>
</dbReference>
<evidence type="ECO:0000256" key="1">
    <source>
        <dbReference type="ARBA" id="ARBA00004141"/>
    </source>
</evidence>
<keyword evidence="5" id="KW-0406">Ion transport</keyword>
<evidence type="ECO:0000256" key="2">
    <source>
        <dbReference type="ARBA" id="ARBA00022448"/>
    </source>
</evidence>
<dbReference type="PROSITE" id="PS00889">
    <property type="entry name" value="CNMP_BINDING_2"/>
    <property type="match status" value="1"/>
</dbReference>
<feature type="transmembrane region" description="Helical" evidence="9">
    <location>
        <begin position="25"/>
        <end position="40"/>
    </location>
</feature>
<evidence type="ECO:0000256" key="3">
    <source>
        <dbReference type="ARBA" id="ARBA00022692"/>
    </source>
</evidence>
<dbReference type="InterPro" id="IPR018488">
    <property type="entry name" value="cNMP-bd_CS"/>
</dbReference>
<reference evidence="11" key="1">
    <citation type="submission" date="2022-03" db="EMBL/GenBank/DDBJ databases">
        <authorList>
            <person name="Lindestad O."/>
        </authorList>
    </citation>
    <scope>NUCLEOTIDE SEQUENCE</scope>
</reference>